<dbReference type="PRINTS" id="PR00070">
    <property type="entry name" value="DHFR"/>
</dbReference>
<dbReference type="GO" id="GO:0006730">
    <property type="term" value="P:one-carbon metabolic process"/>
    <property type="evidence" value="ECO:0007669"/>
    <property type="project" value="UniProtKB-KW"/>
</dbReference>
<dbReference type="GO" id="GO:0050661">
    <property type="term" value="F:NADP binding"/>
    <property type="evidence" value="ECO:0007669"/>
    <property type="project" value="InterPro"/>
</dbReference>
<dbReference type="CDD" id="cd00209">
    <property type="entry name" value="DHFR"/>
    <property type="match status" value="1"/>
</dbReference>
<comment type="similarity">
    <text evidence="7">Belongs to the dihydrofolate reductase family.</text>
</comment>
<keyword evidence="10" id="KW-1185">Reference proteome</keyword>
<evidence type="ECO:0000259" key="8">
    <source>
        <dbReference type="PROSITE" id="PS51330"/>
    </source>
</evidence>
<dbReference type="EMBL" id="BTFZ01000011">
    <property type="protein sequence ID" value="GMM36773.1"/>
    <property type="molecule type" value="Genomic_DNA"/>
</dbReference>
<dbReference type="Gene3D" id="3.40.430.10">
    <property type="entry name" value="Dihydrofolate Reductase, subunit A"/>
    <property type="match status" value="1"/>
</dbReference>
<name>A0AAV5QPR0_9ASCO</name>
<dbReference type="PANTHER" id="PTHR48069:SF3">
    <property type="entry name" value="DIHYDROFOLATE REDUCTASE"/>
    <property type="match status" value="1"/>
</dbReference>
<evidence type="ECO:0000256" key="4">
    <source>
        <dbReference type="ARBA" id="ARBA00022563"/>
    </source>
</evidence>
<dbReference type="PANTHER" id="PTHR48069">
    <property type="entry name" value="DIHYDROFOLATE REDUCTASE"/>
    <property type="match status" value="1"/>
</dbReference>
<dbReference type="PROSITE" id="PS51330">
    <property type="entry name" value="DHFR_2"/>
    <property type="match status" value="1"/>
</dbReference>
<evidence type="ECO:0000313" key="10">
    <source>
        <dbReference type="Proteomes" id="UP001360560"/>
    </source>
</evidence>
<evidence type="ECO:0000256" key="6">
    <source>
        <dbReference type="ARBA" id="ARBA00023002"/>
    </source>
</evidence>
<comment type="pathway">
    <text evidence="1">Cofactor biosynthesis; tetrahydrofolate biosynthesis; 5,6,7,8-tetrahydrofolate from 7,8-dihydrofolate: step 1/1.</text>
</comment>
<evidence type="ECO:0000256" key="2">
    <source>
        <dbReference type="ARBA" id="ARBA00012856"/>
    </source>
</evidence>
<dbReference type="GO" id="GO:0004146">
    <property type="term" value="F:dihydrofolate reductase activity"/>
    <property type="evidence" value="ECO:0007669"/>
    <property type="project" value="UniProtKB-EC"/>
</dbReference>
<organism evidence="9 10">
    <name type="scientific">Saccharomycopsis crataegensis</name>
    <dbReference type="NCBI Taxonomy" id="43959"/>
    <lineage>
        <taxon>Eukaryota</taxon>
        <taxon>Fungi</taxon>
        <taxon>Dikarya</taxon>
        <taxon>Ascomycota</taxon>
        <taxon>Saccharomycotina</taxon>
        <taxon>Saccharomycetes</taxon>
        <taxon>Saccharomycopsidaceae</taxon>
        <taxon>Saccharomycopsis</taxon>
    </lineage>
</organism>
<dbReference type="InterPro" id="IPR024072">
    <property type="entry name" value="DHFR-like_dom_sf"/>
</dbReference>
<evidence type="ECO:0000256" key="3">
    <source>
        <dbReference type="ARBA" id="ARBA00018886"/>
    </source>
</evidence>
<dbReference type="GO" id="GO:0046655">
    <property type="term" value="P:folic acid metabolic process"/>
    <property type="evidence" value="ECO:0007669"/>
    <property type="project" value="TreeGrafter"/>
</dbReference>
<reference evidence="9 10" key="1">
    <citation type="journal article" date="2023" name="Elife">
        <title>Identification of key yeast species and microbe-microbe interactions impacting larval growth of Drosophila in the wild.</title>
        <authorList>
            <person name="Mure A."/>
            <person name="Sugiura Y."/>
            <person name="Maeda R."/>
            <person name="Honda K."/>
            <person name="Sakurai N."/>
            <person name="Takahashi Y."/>
            <person name="Watada M."/>
            <person name="Katoh T."/>
            <person name="Gotoh A."/>
            <person name="Gotoh Y."/>
            <person name="Taniguchi I."/>
            <person name="Nakamura K."/>
            <person name="Hayashi T."/>
            <person name="Katayama T."/>
            <person name="Uemura T."/>
            <person name="Hattori Y."/>
        </authorList>
    </citation>
    <scope>NUCLEOTIDE SEQUENCE [LARGE SCALE GENOMIC DNA]</scope>
    <source>
        <strain evidence="9 10">SC-9</strain>
    </source>
</reference>
<dbReference type="AlphaFoldDB" id="A0AAV5QPR0"/>
<keyword evidence="5" id="KW-0521">NADP</keyword>
<keyword evidence="6" id="KW-0560">Oxidoreductase</keyword>
<evidence type="ECO:0000256" key="5">
    <source>
        <dbReference type="ARBA" id="ARBA00022857"/>
    </source>
</evidence>
<comment type="caution">
    <text evidence="9">The sequence shown here is derived from an EMBL/GenBank/DDBJ whole genome shotgun (WGS) entry which is preliminary data.</text>
</comment>
<dbReference type="InterPro" id="IPR001796">
    <property type="entry name" value="DHFR_dom"/>
</dbReference>
<dbReference type="RefSeq" id="XP_064853769.1">
    <property type="nucleotide sequence ID" value="XM_064997697.1"/>
</dbReference>
<dbReference type="InterPro" id="IPR012259">
    <property type="entry name" value="DHFR"/>
</dbReference>
<feature type="domain" description="DHFR" evidence="8">
    <location>
        <begin position="11"/>
        <end position="218"/>
    </location>
</feature>
<dbReference type="InterPro" id="IPR017925">
    <property type="entry name" value="DHFR_CS"/>
</dbReference>
<dbReference type="GeneID" id="90074748"/>
<evidence type="ECO:0000313" key="9">
    <source>
        <dbReference type="EMBL" id="GMM36773.1"/>
    </source>
</evidence>
<dbReference type="PROSITE" id="PS00075">
    <property type="entry name" value="DHFR_1"/>
    <property type="match status" value="1"/>
</dbReference>
<dbReference type="EC" id="1.5.1.3" evidence="2"/>
<gene>
    <name evidence="9" type="ORF">DASC09_040980</name>
</gene>
<evidence type="ECO:0000256" key="1">
    <source>
        <dbReference type="ARBA" id="ARBA00004903"/>
    </source>
</evidence>
<protein>
    <recommendedName>
        <fullName evidence="3">Dihydrofolate reductase</fullName>
        <ecNumber evidence="2">1.5.1.3</ecNumber>
    </recommendedName>
</protein>
<dbReference type="GO" id="GO:0046452">
    <property type="term" value="P:dihydrofolate metabolic process"/>
    <property type="evidence" value="ECO:0007669"/>
    <property type="project" value="TreeGrafter"/>
</dbReference>
<proteinExistence type="inferred from homology"/>
<dbReference type="SUPFAM" id="SSF53597">
    <property type="entry name" value="Dihydrofolate reductase-like"/>
    <property type="match status" value="1"/>
</dbReference>
<dbReference type="GO" id="GO:0046654">
    <property type="term" value="P:tetrahydrofolate biosynthetic process"/>
    <property type="evidence" value="ECO:0007669"/>
    <property type="project" value="InterPro"/>
</dbReference>
<dbReference type="Proteomes" id="UP001360560">
    <property type="component" value="Unassembled WGS sequence"/>
</dbReference>
<dbReference type="Pfam" id="PF00186">
    <property type="entry name" value="DHFR_1"/>
    <property type="match status" value="1"/>
</dbReference>
<dbReference type="GO" id="GO:0005739">
    <property type="term" value="C:mitochondrion"/>
    <property type="evidence" value="ECO:0007669"/>
    <property type="project" value="TreeGrafter"/>
</dbReference>
<sequence length="219" mass="25146">MNVLNKPSAKPVVIIVAALVPSLGIGNKGTMPWRLRREMKYFREVTSGNNDGSSNTNAVIMGRKTWESIPEKFRPLPGRRNMVLSRSYPDGDVQHTKNPHHHQATTTTATTTTLFNSVESAIAYCDQSVDINTIYIIGGAEIYNQAVNNQRVRQILLTEINSDQPVEMDTFLEFKLDNHEWIKQNRQRLREVVGHHVELPQEEILENGFRYNFTLWERK</sequence>
<evidence type="ECO:0000256" key="7">
    <source>
        <dbReference type="RuleBase" id="RU004474"/>
    </source>
</evidence>
<keyword evidence="4" id="KW-0554">One-carbon metabolism</keyword>
<accession>A0AAV5QPR0</accession>